<dbReference type="SUPFAM" id="SSF56784">
    <property type="entry name" value="HAD-like"/>
    <property type="match status" value="1"/>
</dbReference>
<dbReference type="OrthoDB" id="9784466at2"/>
<gene>
    <name evidence="4" type="ORF">C7444_11573</name>
</gene>
<keyword evidence="1" id="KW-0479">Metal-binding</keyword>
<reference evidence="4 5" key="1">
    <citation type="submission" date="2018-05" db="EMBL/GenBank/DDBJ databases">
        <title>Genomic Encyclopedia of Type Strains, Phase IV (KMG-IV): sequencing the most valuable type-strain genomes for metagenomic binning, comparative biology and taxonomic classification.</title>
        <authorList>
            <person name="Goeker M."/>
        </authorList>
    </citation>
    <scope>NUCLEOTIDE SEQUENCE [LARGE SCALE GENOMIC DNA]</scope>
    <source>
        <strain evidence="4 5">DSM 566</strain>
    </source>
</reference>
<evidence type="ECO:0000256" key="2">
    <source>
        <dbReference type="ARBA" id="ARBA00022801"/>
    </source>
</evidence>
<organism evidence="4 5">
    <name type="scientific">Sphaerotilus hippei</name>
    <dbReference type="NCBI Taxonomy" id="744406"/>
    <lineage>
        <taxon>Bacteria</taxon>
        <taxon>Pseudomonadati</taxon>
        <taxon>Pseudomonadota</taxon>
        <taxon>Betaproteobacteria</taxon>
        <taxon>Burkholderiales</taxon>
        <taxon>Sphaerotilaceae</taxon>
        <taxon>Sphaerotilus</taxon>
    </lineage>
</organism>
<keyword evidence="5" id="KW-1185">Reference proteome</keyword>
<dbReference type="InterPro" id="IPR050582">
    <property type="entry name" value="HAD-like_SerB"/>
</dbReference>
<dbReference type="NCBIfam" id="TIGR01488">
    <property type="entry name" value="HAD-SF-IB"/>
    <property type="match status" value="1"/>
</dbReference>
<dbReference type="PANTHER" id="PTHR43344">
    <property type="entry name" value="PHOSPHOSERINE PHOSPHATASE"/>
    <property type="match status" value="1"/>
</dbReference>
<keyword evidence="2 4" id="KW-0378">Hydrolase</keyword>
<sequence length="224" mass="24992">MPRHLSLFDLDGTLIAGDSNQAFGEFMASLGWIGLDEFHRSQQGFHAEYDAGRLDLAAYVDFVTRPWRDRPAAEVLAARERFMQEVMHPRIDARARALVRQHRERGDLMVMVTATNDFVTAPIAQAFGIDDLLAVQLETGPDGRCTGRFRGTPTFREGKVERLHQWLAGRGQALADFESVTVYSDSPNDLPLLAIATHAVATNPTPALEAEALQRGWRILRLLP</sequence>
<evidence type="ECO:0000313" key="5">
    <source>
        <dbReference type="Proteomes" id="UP000247811"/>
    </source>
</evidence>
<dbReference type="RefSeq" id="WP_110401686.1">
    <property type="nucleotide sequence ID" value="NZ_QJJS01000015.1"/>
</dbReference>
<dbReference type="NCBIfam" id="TIGR01490">
    <property type="entry name" value="HAD-SF-IB-hyp1"/>
    <property type="match status" value="1"/>
</dbReference>
<dbReference type="InterPro" id="IPR036412">
    <property type="entry name" value="HAD-like_sf"/>
</dbReference>
<dbReference type="Pfam" id="PF12710">
    <property type="entry name" value="HAD"/>
    <property type="match status" value="1"/>
</dbReference>
<dbReference type="GO" id="GO:0016787">
    <property type="term" value="F:hydrolase activity"/>
    <property type="evidence" value="ECO:0007669"/>
    <property type="project" value="UniProtKB-KW"/>
</dbReference>
<dbReference type="InterPro" id="IPR023214">
    <property type="entry name" value="HAD_sf"/>
</dbReference>
<evidence type="ECO:0000256" key="3">
    <source>
        <dbReference type="ARBA" id="ARBA00022842"/>
    </source>
</evidence>
<dbReference type="InterPro" id="IPR006385">
    <property type="entry name" value="HAD_hydro_SerB1"/>
</dbReference>
<keyword evidence="3" id="KW-0460">Magnesium</keyword>
<protein>
    <submittedName>
        <fullName evidence="4">HAD superfamily hydrolase (TIGR01490 family)</fullName>
    </submittedName>
</protein>
<dbReference type="PANTHER" id="PTHR43344:SF13">
    <property type="entry name" value="PHOSPHATASE RV3661-RELATED"/>
    <property type="match status" value="1"/>
</dbReference>
<evidence type="ECO:0000313" key="4">
    <source>
        <dbReference type="EMBL" id="PXW94178.1"/>
    </source>
</evidence>
<dbReference type="EMBL" id="QJJS01000015">
    <property type="protein sequence ID" value="PXW94178.1"/>
    <property type="molecule type" value="Genomic_DNA"/>
</dbReference>
<proteinExistence type="predicted"/>
<dbReference type="Proteomes" id="UP000247811">
    <property type="component" value="Unassembled WGS sequence"/>
</dbReference>
<dbReference type="CDD" id="cd02612">
    <property type="entry name" value="HAD_PGPPase"/>
    <property type="match status" value="1"/>
</dbReference>
<name>A0A318GWZ1_9BURK</name>
<dbReference type="Gene3D" id="3.40.50.1000">
    <property type="entry name" value="HAD superfamily/HAD-like"/>
    <property type="match status" value="1"/>
</dbReference>
<dbReference type="Gene3D" id="1.20.1440.100">
    <property type="entry name" value="SG protein - dephosphorylation function"/>
    <property type="match status" value="1"/>
</dbReference>
<dbReference type="AlphaFoldDB" id="A0A318GWZ1"/>
<evidence type="ECO:0000256" key="1">
    <source>
        <dbReference type="ARBA" id="ARBA00022723"/>
    </source>
</evidence>
<accession>A0A318GWZ1</accession>
<dbReference type="GO" id="GO:0046872">
    <property type="term" value="F:metal ion binding"/>
    <property type="evidence" value="ECO:0007669"/>
    <property type="project" value="UniProtKB-KW"/>
</dbReference>
<comment type="caution">
    <text evidence="4">The sequence shown here is derived from an EMBL/GenBank/DDBJ whole genome shotgun (WGS) entry which is preliminary data.</text>
</comment>